<gene>
    <name evidence="4" type="ORF">JI744_05040</name>
</gene>
<evidence type="ECO:0008006" key="6">
    <source>
        <dbReference type="Google" id="ProtNLM"/>
    </source>
</evidence>
<feature type="signal peptide" evidence="3">
    <location>
        <begin position="1"/>
        <end position="18"/>
    </location>
</feature>
<dbReference type="EMBL" id="JAESVP010000002">
    <property type="protein sequence ID" value="MBL4927467.1"/>
    <property type="molecule type" value="Genomic_DNA"/>
</dbReference>
<evidence type="ECO:0000256" key="3">
    <source>
        <dbReference type="SAM" id="SignalP"/>
    </source>
</evidence>
<dbReference type="Pfam" id="PF10503">
    <property type="entry name" value="Esterase_PHB"/>
    <property type="match status" value="1"/>
</dbReference>
<dbReference type="InterPro" id="IPR029058">
    <property type="entry name" value="AB_hydrolase_fold"/>
</dbReference>
<dbReference type="InterPro" id="IPR010126">
    <property type="entry name" value="Esterase_phb"/>
</dbReference>
<dbReference type="GO" id="GO:0016787">
    <property type="term" value="F:hydrolase activity"/>
    <property type="evidence" value="ECO:0007669"/>
    <property type="project" value="UniProtKB-KW"/>
</dbReference>
<dbReference type="InterPro" id="IPR050955">
    <property type="entry name" value="Plant_Biomass_Hydrol_Est"/>
</dbReference>
<dbReference type="SUPFAM" id="SSF53474">
    <property type="entry name" value="alpha/beta-Hydrolases"/>
    <property type="match status" value="1"/>
</dbReference>
<dbReference type="PANTHER" id="PTHR43037:SF1">
    <property type="entry name" value="BLL1128 PROTEIN"/>
    <property type="match status" value="1"/>
</dbReference>
<dbReference type="AlphaFoldDB" id="A0A8J7STF8"/>
<comment type="caution">
    <text evidence="4">The sequence shown here is derived from an EMBL/GenBank/DDBJ whole genome shotgun (WGS) entry which is preliminary data.</text>
</comment>
<name>A0A8J7STF8_9RHOB</name>
<evidence type="ECO:0000313" key="4">
    <source>
        <dbReference type="EMBL" id="MBL4927467.1"/>
    </source>
</evidence>
<protein>
    <recommendedName>
        <fullName evidence="6">Polyhydroxybutyrate depolymerase</fullName>
    </recommendedName>
</protein>
<dbReference type="Proteomes" id="UP000619033">
    <property type="component" value="Unassembled WGS sequence"/>
</dbReference>
<dbReference type="GO" id="GO:0005576">
    <property type="term" value="C:extracellular region"/>
    <property type="evidence" value="ECO:0007669"/>
    <property type="project" value="InterPro"/>
</dbReference>
<accession>A0A8J7STF8</accession>
<keyword evidence="1 3" id="KW-0732">Signal</keyword>
<dbReference type="RefSeq" id="WP_202658596.1">
    <property type="nucleotide sequence ID" value="NZ_JAESVP010000002.1"/>
</dbReference>
<keyword evidence="2" id="KW-0378">Hydrolase</keyword>
<reference evidence="4" key="1">
    <citation type="submission" date="2021-01" db="EMBL/GenBank/DDBJ databases">
        <title>Genome seq and assembly of Tabrizicola sp. KVB23.</title>
        <authorList>
            <person name="Chhetri G."/>
        </authorList>
    </citation>
    <scope>NUCLEOTIDE SEQUENCE</scope>
    <source>
        <strain evidence="4">KVB23</strain>
    </source>
</reference>
<keyword evidence="5" id="KW-1185">Reference proteome</keyword>
<dbReference type="PANTHER" id="PTHR43037">
    <property type="entry name" value="UNNAMED PRODUCT-RELATED"/>
    <property type="match status" value="1"/>
</dbReference>
<evidence type="ECO:0000256" key="1">
    <source>
        <dbReference type="ARBA" id="ARBA00022729"/>
    </source>
</evidence>
<proteinExistence type="predicted"/>
<organism evidence="4 5">
    <name type="scientific">Fuscibacter oryzae</name>
    <dbReference type="NCBI Taxonomy" id="2803939"/>
    <lineage>
        <taxon>Bacteria</taxon>
        <taxon>Pseudomonadati</taxon>
        <taxon>Pseudomonadota</taxon>
        <taxon>Alphaproteobacteria</taxon>
        <taxon>Rhodobacterales</taxon>
        <taxon>Paracoccaceae</taxon>
        <taxon>Fuscibacter</taxon>
    </lineage>
</organism>
<feature type="chain" id="PRO_5035229966" description="Polyhydroxybutyrate depolymerase" evidence="3">
    <location>
        <begin position="19"/>
        <end position="283"/>
    </location>
</feature>
<evidence type="ECO:0000313" key="5">
    <source>
        <dbReference type="Proteomes" id="UP000619033"/>
    </source>
</evidence>
<evidence type="ECO:0000256" key="2">
    <source>
        <dbReference type="ARBA" id="ARBA00022801"/>
    </source>
</evidence>
<sequence length="283" mass="29669">MRLTVLLLLLWLPVSAHAQPLQEVTLPDGRYYLFARPDGDAAVPLIVALHGGGGNPAQFDRVSYIAQSAVAAGFAVALPAGTGGRAGKLKTWNAGYCCAAAQRERVDDIAFLDAVIADAQEHGASGPVFLTGMSNGAMMAQTYAARRANRVAGVASVSGTMDAGHLRVGGPVPLLHIHGTADPMVPFGGGPGDSSLTQTDFSPVEAVLADFRAPFGAMEMGHKSWTADGYDFLRTAWSKGGHEEVVLIAIEGGDHEWPGGRRAEDQALDASDTVIAFFKAQMR</sequence>
<dbReference type="Gene3D" id="3.40.50.1820">
    <property type="entry name" value="alpha/beta hydrolase"/>
    <property type="match status" value="1"/>
</dbReference>